<feature type="domain" description="D-isomer specific 2-hydroxyacid dehydrogenase NAD-binding" evidence="3">
    <location>
        <begin position="1"/>
        <end position="61"/>
    </location>
</feature>
<dbReference type="AlphaFoldDB" id="A0A9P5IZU8"/>
<evidence type="ECO:0000256" key="1">
    <source>
        <dbReference type="ARBA" id="ARBA00005854"/>
    </source>
</evidence>
<reference evidence="4 5" key="1">
    <citation type="journal article" date="2020" name="Genome Biol. Evol.">
        <title>Comparative genomics of Sclerotiniaceae.</title>
        <authorList>
            <person name="Valero Jimenez C.A."/>
            <person name="Steentjes M."/>
            <person name="Scholten O.E."/>
            <person name="Van Kan J.A.L."/>
        </authorList>
    </citation>
    <scope>NUCLEOTIDE SEQUENCE [LARGE SCALE GENOMIC DNA]</scope>
    <source>
        <strain evidence="4 5">MUCL 94</strain>
    </source>
</reference>
<name>A0A9P5IZU8_9HELO</name>
<dbReference type="InterPro" id="IPR036291">
    <property type="entry name" value="NAD(P)-bd_dom_sf"/>
</dbReference>
<dbReference type="Gene3D" id="3.40.50.720">
    <property type="entry name" value="NAD(P)-binding Rossmann-like Domain"/>
    <property type="match status" value="2"/>
</dbReference>
<dbReference type="SUPFAM" id="SSF51735">
    <property type="entry name" value="NAD(P)-binding Rossmann-fold domains"/>
    <property type="match status" value="1"/>
</dbReference>
<gene>
    <name evidence="4" type="ORF">EAE97_000104</name>
</gene>
<evidence type="ECO:0000313" key="5">
    <source>
        <dbReference type="Proteomes" id="UP000710849"/>
    </source>
</evidence>
<dbReference type="Proteomes" id="UP000710849">
    <property type="component" value="Unassembled WGS sequence"/>
</dbReference>
<proteinExistence type="inferred from homology"/>
<dbReference type="GO" id="GO:0005829">
    <property type="term" value="C:cytosol"/>
    <property type="evidence" value="ECO:0007669"/>
    <property type="project" value="TreeGrafter"/>
</dbReference>
<dbReference type="PANTHER" id="PTHR10996:SF257">
    <property type="entry name" value="GLYOXYLATE REDUCTASE 1"/>
    <property type="match status" value="1"/>
</dbReference>
<evidence type="ECO:0000256" key="2">
    <source>
        <dbReference type="ARBA" id="ARBA00023002"/>
    </source>
</evidence>
<keyword evidence="2" id="KW-0560">Oxidoreductase</keyword>
<dbReference type="PANTHER" id="PTHR10996">
    <property type="entry name" value="2-HYDROXYACID DEHYDROGENASE-RELATED"/>
    <property type="match status" value="1"/>
</dbReference>
<dbReference type="InterPro" id="IPR006140">
    <property type="entry name" value="D-isomer_DH_NAD-bd"/>
</dbReference>
<dbReference type="InterPro" id="IPR029753">
    <property type="entry name" value="D-isomer_DH_CS"/>
</dbReference>
<dbReference type="InterPro" id="IPR050223">
    <property type="entry name" value="D-isomer_2-hydroxyacid_DH"/>
</dbReference>
<dbReference type="Pfam" id="PF02826">
    <property type="entry name" value="2-Hacid_dh_C"/>
    <property type="match status" value="1"/>
</dbReference>
<sequence length="101" mass="11004">MKDGVILINTSRGPIIDKQALIDALESGKLYIAGLGVFENEPQVHPKLLANENAVLTTHMATGTVETIHKSEALAMSIVRHALQHGNLLTQVREQRAEQTP</sequence>
<dbReference type="PROSITE" id="PS00671">
    <property type="entry name" value="D_2_HYDROXYACID_DH_3"/>
    <property type="match status" value="1"/>
</dbReference>
<organism evidence="4 5">
    <name type="scientific">Botrytis byssoidea</name>
    <dbReference type="NCBI Taxonomy" id="139641"/>
    <lineage>
        <taxon>Eukaryota</taxon>
        <taxon>Fungi</taxon>
        <taxon>Dikarya</taxon>
        <taxon>Ascomycota</taxon>
        <taxon>Pezizomycotina</taxon>
        <taxon>Leotiomycetes</taxon>
        <taxon>Helotiales</taxon>
        <taxon>Sclerotiniaceae</taxon>
        <taxon>Botrytis</taxon>
    </lineage>
</organism>
<evidence type="ECO:0000313" key="4">
    <source>
        <dbReference type="EMBL" id="KAF7954845.1"/>
    </source>
</evidence>
<comment type="caution">
    <text evidence="4">The sequence shown here is derived from an EMBL/GenBank/DDBJ whole genome shotgun (WGS) entry which is preliminary data.</text>
</comment>
<dbReference type="RefSeq" id="XP_038737975.1">
    <property type="nucleotide sequence ID" value="XM_038870614.1"/>
</dbReference>
<dbReference type="GO" id="GO:0016618">
    <property type="term" value="F:hydroxypyruvate reductase [NAD(P)H] activity"/>
    <property type="evidence" value="ECO:0007669"/>
    <property type="project" value="TreeGrafter"/>
</dbReference>
<protein>
    <recommendedName>
        <fullName evidence="3">D-isomer specific 2-hydroxyacid dehydrogenase NAD-binding domain-containing protein</fullName>
    </recommendedName>
</protein>
<dbReference type="GeneID" id="62143693"/>
<comment type="similarity">
    <text evidence="1">Belongs to the D-isomer specific 2-hydroxyacid dehydrogenase family.</text>
</comment>
<dbReference type="GO" id="GO:0051287">
    <property type="term" value="F:NAD binding"/>
    <property type="evidence" value="ECO:0007669"/>
    <property type="project" value="InterPro"/>
</dbReference>
<accession>A0A9P5IZU8</accession>
<dbReference type="EMBL" id="RCSW01000001">
    <property type="protein sequence ID" value="KAF7954845.1"/>
    <property type="molecule type" value="Genomic_DNA"/>
</dbReference>
<dbReference type="GO" id="GO:0030267">
    <property type="term" value="F:glyoxylate reductase (NADPH) activity"/>
    <property type="evidence" value="ECO:0007669"/>
    <property type="project" value="TreeGrafter"/>
</dbReference>
<evidence type="ECO:0000259" key="3">
    <source>
        <dbReference type="Pfam" id="PF02826"/>
    </source>
</evidence>
<keyword evidence="5" id="KW-1185">Reference proteome</keyword>